<evidence type="ECO:0000313" key="3">
    <source>
        <dbReference type="EMBL" id="UNK45854.1"/>
    </source>
</evidence>
<dbReference type="EMBL" id="CP093326">
    <property type="protein sequence ID" value="UNK45854.1"/>
    <property type="molecule type" value="Genomic_DNA"/>
</dbReference>
<keyword evidence="4" id="KW-1185">Reference proteome</keyword>
<proteinExistence type="inferred from homology"/>
<organism evidence="3 4">
    <name type="scientific">Arthrobacter sulfonylureivorans</name>
    <dbReference type="NCBI Taxonomy" id="2486855"/>
    <lineage>
        <taxon>Bacteria</taxon>
        <taxon>Bacillati</taxon>
        <taxon>Actinomycetota</taxon>
        <taxon>Actinomycetes</taxon>
        <taxon>Micrococcales</taxon>
        <taxon>Micrococcaceae</taxon>
        <taxon>Arthrobacter</taxon>
    </lineage>
</organism>
<name>A0ABY3W6E2_9MICC</name>
<sequence>MHSEDRPPAPSVGDAPGQVPVSAPDATPAGGTELPDLQTPGQAEIDPALLPDSAVVVPVAPGRTTISEAAVAKVAAVAARSVPGVYALGSGTARALSALRDVVGGSDAGQGVHVEVGQTQVAVDINLVAVYGKPLHELAGSVRAAVYTAVEQLVGLDVVEVNVEINDVHVPGLDPKAPAEKPVRQVAQ</sequence>
<dbReference type="InterPro" id="IPR005531">
    <property type="entry name" value="Asp23"/>
</dbReference>
<accession>A0ABY3W6E2</accession>
<reference evidence="3 4" key="1">
    <citation type="submission" date="2022-03" db="EMBL/GenBank/DDBJ databases">
        <title>Isotopic signatures of nitrous oxide derived from detoxification processes.</title>
        <authorList>
            <person name="Behrendt U."/>
            <person name="Buchen C."/>
            <person name="Well R."/>
            <person name="Ulrich A."/>
            <person name="Rohe L."/>
            <person name="Kolb S."/>
            <person name="Schloter M."/>
            <person name="Horn M.A."/>
            <person name="Augustin J."/>
        </authorList>
    </citation>
    <scope>NUCLEOTIDE SEQUENCE [LARGE SCALE GENOMIC DNA]</scope>
    <source>
        <strain evidence="3 4">S4-C24</strain>
    </source>
</reference>
<feature type="region of interest" description="Disordered" evidence="2">
    <location>
        <begin position="1"/>
        <end position="44"/>
    </location>
</feature>
<evidence type="ECO:0000313" key="4">
    <source>
        <dbReference type="Proteomes" id="UP000829069"/>
    </source>
</evidence>
<dbReference type="PANTHER" id="PTHR34297:SF3">
    <property type="entry name" value="ALKALINE SHOCK PROTEIN 23"/>
    <property type="match status" value="1"/>
</dbReference>
<evidence type="ECO:0000256" key="2">
    <source>
        <dbReference type="SAM" id="MobiDB-lite"/>
    </source>
</evidence>
<gene>
    <name evidence="3" type="ORF">MNQ99_00205</name>
</gene>
<evidence type="ECO:0000256" key="1">
    <source>
        <dbReference type="ARBA" id="ARBA00005721"/>
    </source>
</evidence>
<comment type="similarity">
    <text evidence="1">Belongs to the asp23 family.</text>
</comment>
<dbReference type="Proteomes" id="UP000829069">
    <property type="component" value="Chromosome"/>
</dbReference>
<dbReference type="Pfam" id="PF03780">
    <property type="entry name" value="Asp23"/>
    <property type="match status" value="1"/>
</dbReference>
<protein>
    <submittedName>
        <fullName evidence="3">Asp23/Gls24 family envelope stress response protein</fullName>
    </submittedName>
</protein>
<dbReference type="RefSeq" id="WP_241914013.1">
    <property type="nucleotide sequence ID" value="NZ_CP093326.1"/>
</dbReference>
<dbReference type="PANTHER" id="PTHR34297">
    <property type="entry name" value="HYPOTHETICAL CYTOSOLIC PROTEIN-RELATED"/>
    <property type="match status" value="1"/>
</dbReference>